<dbReference type="SMART" id="SM00326">
    <property type="entry name" value="SH3"/>
    <property type="match status" value="1"/>
</dbReference>
<dbReference type="PANTHER" id="PTHR45929">
    <property type="entry name" value="JAK PATHWAY SIGNAL TRANSDUCTION ADAPTOR MOLECULE"/>
    <property type="match status" value="1"/>
</dbReference>
<dbReference type="Pfam" id="PF00018">
    <property type="entry name" value="SH3_1"/>
    <property type="match status" value="1"/>
</dbReference>
<dbReference type="InterPro" id="IPR036028">
    <property type="entry name" value="SH3-like_dom_sf"/>
</dbReference>
<organism evidence="4 5">
    <name type="scientific">Panagrolaimus davidi</name>
    <dbReference type="NCBI Taxonomy" id="227884"/>
    <lineage>
        <taxon>Eukaryota</taxon>
        <taxon>Metazoa</taxon>
        <taxon>Ecdysozoa</taxon>
        <taxon>Nematoda</taxon>
        <taxon>Chromadorea</taxon>
        <taxon>Rhabditida</taxon>
        <taxon>Tylenchina</taxon>
        <taxon>Panagrolaimomorpha</taxon>
        <taxon>Panagrolaimoidea</taxon>
        <taxon>Panagrolaimidae</taxon>
        <taxon>Panagrolaimus</taxon>
    </lineage>
</organism>
<dbReference type="SUPFAM" id="SSF50044">
    <property type="entry name" value="SH3-domain"/>
    <property type="match status" value="1"/>
</dbReference>
<dbReference type="WBParaSite" id="PDA_v2.g23421.t1">
    <property type="protein sequence ID" value="PDA_v2.g23421.t1"/>
    <property type="gene ID" value="PDA_v2.g23421"/>
</dbReference>
<reference evidence="5" key="1">
    <citation type="submission" date="2022-11" db="UniProtKB">
        <authorList>
            <consortium name="WormBaseParasite"/>
        </authorList>
    </citation>
    <scope>IDENTIFICATION</scope>
</reference>
<dbReference type="InterPro" id="IPR001452">
    <property type="entry name" value="SH3_domain"/>
</dbReference>
<dbReference type="Proteomes" id="UP000887578">
    <property type="component" value="Unplaced"/>
</dbReference>
<sequence length="113" mass="12755">MFHDEEASIHHFLNNIPQPSYREVKALYDFEAAEENELNMKVGDSVMVFEDSDANGWKGQSHGDVGLFPSSFVTGDLTDNNAVDYTNGTVDTPLEEPQNIFYQSLNFEISLNF</sequence>
<evidence type="ECO:0000256" key="1">
    <source>
        <dbReference type="ARBA" id="ARBA00022443"/>
    </source>
</evidence>
<feature type="domain" description="SH3" evidence="3">
    <location>
        <begin position="19"/>
        <end position="78"/>
    </location>
</feature>
<accession>A0A914PX81</accession>
<keyword evidence="1 2" id="KW-0728">SH3 domain</keyword>
<dbReference type="InterPro" id="IPR050670">
    <property type="entry name" value="STAM"/>
</dbReference>
<keyword evidence="4" id="KW-1185">Reference proteome</keyword>
<evidence type="ECO:0000313" key="5">
    <source>
        <dbReference type="WBParaSite" id="PDA_v2.g23421.t1"/>
    </source>
</evidence>
<evidence type="ECO:0000256" key="2">
    <source>
        <dbReference type="PROSITE-ProRule" id="PRU00192"/>
    </source>
</evidence>
<protein>
    <submittedName>
        <fullName evidence="5">SH3 domain-containing protein</fullName>
    </submittedName>
</protein>
<proteinExistence type="predicted"/>
<dbReference type="GO" id="GO:0033565">
    <property type="term" value="C:ESCRT-0 complex"/>
    <property type="evidence" value="ECO:0007669"/>
    <property type="project" value="TreeGrafter"/>
</dbReference>
<dbReference type="Gene3D" id="2.30.30.40">
    <property type="entry name" value="SH3 Domains"/>
    <property type="match status" value="1"/>
</dbReference>
<name>A0A914PX81_9BILA</name>
<evidence type="ECO:0000313" key="4">
    <source>
        <dbReference type="Proteomes" id="UP000887578"/>
    </source>
</evidence>
<dbReference type="PANTHER" id="PTHR45929:SF3">
    <property type="entry name" value="JAK PATHWAY SIGNAL TRANSDUCTION ADAPTOR MOLECULE"/>
    <property type="match status" value="1"/>
</dbReference>
<dbReference type="PRINTS" id="PR00499">
    <property type="entry name" value="P67PHOX"/>
</dbReference>
<dbReference type="PRINTS" id="PR00452">
    <property type="entry name" value="SH3DOMAIN"/>
</dbReference>
<dbReference type="PROSITE" id="PS50002">
    <property type="entry name" value="SH3"/>
    <property type="match status" value="1"/>
</dbReference>
<dbReference type="AlphaFoldDB" id="A0A914PX81"/>
<evidence type="ECO:0000259" key="3">
    <source>
        <dbReference type="PROSITE" id="PS50002"/>
    </source>
</evidence>
<dbReference type="GO" id="GO:0043328">
    <property type="term" value="P:protein transport to vacuole involved in ubiquitin-dependent protein catabolic process via the multivesicular body sorting pathway"/>
    <property type="evidence" value="ECO:0007669"/>
    <property type="project" value="TreeGrafter"/>
</dbReference>